<feature type="transmembrane region" description="Helical" evidence="7">
    <location>
        <begin position="211"/>
        <end position="231"/>
    </location>
</feature>
<dbReference type="GO" id="GO:0005886">
    <property type="term" value="C:plasma membrane"/>
    <property type="evidence" value="ECO:0007669"/>
    <property type="project" value="UniProtKB-SubCell"/>
</dbReference>
<dbReference type="InterPro" id="IPR035906">
    <property type="entry name" value="MetI-like_sf"/>
</dbReference>
<dbReference type="AlphaFoldDB" id="A0A1I1SY76"/>
<evidence type="ECO:0000256" key="1">
    <source>
        <dbReference type="ARBA" id="ARBA00004651"/>
    </source>
</evidence>
<dbReference type="CDD" id="cd06261">
    <property type="entry name" value="TM_PBP2"/>
    <property type="match status" value="1"/>
</dbReference>
<keyword evidence="3" id="KW-1003">Cell membrane</keyword>
<organism evidence="9 10">
    <name type="scientific">Paenibacillus catalpae</name>
    <dbReference type="NCBI Taxonomy" id="1045775"/>
    <lineage>
        <taxon>Bacteria</taxon>
        <taxon>Bacillati</taxon>
        <taxon>Bacillota</taxon>
        <taxon>Bacilli</taxon>
        <taxon>Bacillales</taxon>
        <taxon>Paenibacillaceae</taxon>
        <taxon>Paenibacillus</taxon>
    </lineage>
</organism>
<dbReference type="SUPFAM" id="SSF161098">
    <property type="entry name" value="MetI-like"/>
    <property type="match status" value="1"/>
</dbReference>
<dbReference type="InterPro" id="IPR051393">
    <property type="entry name" value="ABC_transporter_permease"/>
</dbReference>
<evidence type="ECO:0000256" key="7">
    <source>
        <dbReference type="RuleBase" id="RU363032"/>
    </source>
</evidence>
<keyword evidence="6 7" id="KW-0472">Membrane</keyword>
<feature type="transmembrane region" description="Helical" evidence="7">
    <location>
        <begin position="12"/>
        <end position="36"/>
    </location>
</feature>
<evidence type="ECO:0000256" key="5">
    <source>
        <dbReference type="ARBA" id="ARBA00022989"/>
    </source>
</evidence>
<dbReference type="STRING" id="1045775.SAMN05216378_0267"/>
<name>A0A1I1SY76_9BACL</name>
<dbReference type="PANTHER" id="PTHR30193">
    <property type="entry name" value="ABC TRANSPORTER PERMEASE PROTEIN"/>
    <property type="match status" value="1"/>
</dbReference>
<keyword evidence="9" id="KW-0762">Sugar transport</keyword>
<reference evidence="10" key="1">
    <citation type="submission" date="2016-10" db="EMBL/GenBank/DDBJ databases">
        <authorList>
            <person name="Varghese N."/>
            <person name="Submissions S."/>
        </authorList>
    </citation>
    <scope>NUCLEOTIDE SEQUENCE [LARGE SCALE GENOMIC DNA]</scope>
    <source>
        <strain evidence="10">CGMCC 1.10784</strain>
    </source>
</reference>
<keyword evidence="2 7" id="KW-0813">Transport</keyword>
<dbReference type="OrthoDB" id="9787541at2"/>
<evidence type="ECO:0000256" key="2">
    <source>
        <dbReference type="ARBA" id="ARBA00022448"/>
    </source>
</evidence>
<feature type="domain" description="ABC transmembrane type-1" evidence="8">
    <location>
        <begin position="69"/>
        <end position="296"/>
    </location>
</feature>
<keyword evidence="10" id="KW-1185">Reference proteome</keyword>
<dbReference type="Gene3D" id="1.10.3720.10">
    <property type="entry name" value="MetI-like"/>
    <property type="match status" value="1"/>
</dbReference>
<evidence type="ECO:0000313" key="9">
    <source>
        <dbReference type="EMBL" id="SFD51281.1"/>
    </source>
</evidence>
<gene>
    <name evidence="9" type="ORF">SAMN05216378_0267</name>
</gene>
<protein>
    <submittedName>
        <fullName evidence="9">Multiple sugar transport system permease protein/cellobiose transport system permease protein</fullName>
    </submittedName>
</protein>
<comment type="subcellular location">
    <subcellularLocation>
        <location evidence="1 7">Cell membrane</location>
        <topology evidence="1 7">Multi-pass membrane protein</topology>
    </subcellularLocation>
</comment>
<dbReference type="PROSITE" id="PS50928">
    <property type="entry name" value="ABC_TM1"/>
    <property type="match status" value="1"/>
</dbReference>
<dbReference type="InterPro" id="IPR000515">
    <property type="entry name" value="MetI-like"/>
</dbReference>
<keyword evidence="5 7" id="KW-1133">Transmembrane helix</keyword>
<dbReference type="Proteomes" id="UP000198855">
    <property type="component" value="Unassembled WGS sequence"/>
</dbReference>
<proteinExistence type="inferred from homology"/>
<sequence length="304" mass="33814">MMDAMKRRWVPYLFLSPYMLFYVAFGLIPILFSFYVSLTSWDGIGKKTFVGLDNYAFLFNPDSYFFTSVGNTLLFVAVSLPLQMAFGLAIAALLYSKFVKWKAFFQLVNFLPYIVTPVAVGLMFNLLFDWQAGFVNKLLLEFGLIEEGIYWLGEPLYARIVIVLMLFWKGFGYTMIFYLAGLANISKDLHEAAAVDGATGMKAFWTITLPLLRPVTTFVAITGIIGGFQLLEEPMLLLGGAGMGSASAVIGGPERCCLTTVWNMYDTAFGSTTRYGLGSAIAYGLCVIIAVFSFIGTKFYREES</sequence>
<evidence type="ECO:0000256" key="4">
    <source>
        <dbReference type="ARBA" id="ARBA00022692"/>
    </source>
</evidence>
<dbReference type="Pfam" id="PF00528">
    <property type="entry name" value="BPD_transp_1"/>
    <property type="match status" value="1"/>
</dbReference>
<evidence type="ECO:0000256" key="6">
    <source>
        <dbReference type="ARBA" id="ARBA00023136"/>
    </source>
</evidence>
<dbReference type="EMBL" id="FOMT01000001">
    <property type="protein sequence ID" value="SFD51281.1"/>
    <property type="molecule type" value="Genomic_DNA"/>
</dbReference>
<feature type="transmembrane region" description="Helical" evidence="7">
    <location>
        <begin position="107"/>
        <end position="128"/>
    </location>
</feature>
<dbReference type="PANTHER" id="PTHR30193:SF37">
    <property type="entry name" value="INNER MEMBRANE ABC TRANSPORTER PERMEASE PROTEIN YCJO"/>
    <property type="match status" value="1"/>
</dbReference>
<feature type="transmembrane region" description="Helical" evidence="7">
    <location>
        <begin position="73"/>
        <end position="95"/>
    </location>
</feature>
<keyword evidence="4 7" id="KW-0812">Transmembrane</keyword>
<accession>A0A1I1SY76</accession>
<dbReference type="GO" id="GO:0055085">
    <property type="term" value="P:transmembrane transport"/>
    <property type="evidence" value="ECO:0007669"/>
    <property type="project" value="InterPro"/>
</dbReference>
<evidence type="ECO:0000313" key="10">
    <source>
        <dbReference type="Proteomes" id="UP000198855"/>
    </source>
</evidence>
<evidence type="ECO:0000256" key="3">
    <source>
        <dbReference type="ARBA" id="ARBA00022475"/>
    </source>
</evidence>
<feature type="transmembrane region" description="Helical" evidence="7">
    <location>
        <begin position="280"/>
        <end position="300"/>
    </location>
</feature>
<evidence type="ECO:0000259" key="8">
    <source>
        <dbReference type="PROSITE" id="PS50928"/>
    </source>
</evidence>
<comment type="similarity">
    <text evidence="7">Belongs to the binding-protein-dependent transport system permease family.</text>
</comment>